<keyword evidence="2" id="KW-0560">Oxidoreductase</keyword>
<dbReference type="Pfam" id="PF03720">
    <property type="entry name" value="UDPG_MGDP_dh_C"/>
    <property type="match status" value="1"/>
</dbReference>
<dbReference type="InterPro" id="IPR028359">
    <property type="entry name" value="UDP_ManNAc/GlcNAc_DH"/>
</dbReference>
<dbReference type="GO" id="GO:0051287">
    <property type="term" value="F:NAD binding"/>
    <property type="evidence" value="ECO:0007669"/>
    <property type="project" value="InterPro"/>
</dbReference>
<dbReference type="OrthoDB" id="9803238at2"/>
<gene>
    <name evidence="6" type="ORF">SAMN05421753_11476</name>
</gene>
<dbReference type="InterPro" id="IPR036220">
    <property type="entry name" value="UDP-Glc/GDP-Man_DH_C_sf"/>
</dbReference>
<dbReference type="InterPro" id="IPR014026">
    <property type="entry name" value="UDP-Glc/GDP-Man_DH_dimer"/>
</dbReference>
<dbReference type="PANTHER" id="PTHR43491:SF2">
    <property type="entry name" value="UDP-N-ACETYL-D-MANNOSAMINE DEHYDROGENASE"/>
    <property type="match status" value="1"/>
</dbReference>
<dbReference type="GO" id="GO:0000271">
    <property type="term" value="P:polysaccharide biosynthetic process"/>
    <property type="evidence" value="ECO:0007669"/>
    <property type="project" value="InterPro"/>
</dbReference>
<accession>A0A1I3MQG6</accession>
<organism evidence="6 7">
    <name type="scientific">Planctomicrobium piriforme</name>
    <dbReference type="NCBI Taxonomy" id="1576369"/>
    <lineage>
        <taxon>Bacteria</taxon>
        <taxon>Pseudomonadati</taxon>
        <taxon>Planctomycetota</taxon>
        <taxon>Planctomycetia</taxon>
        <taxon>Planctomycetales</taxon>
        <taxon>Planctomycetaceae</taxon>
        <taxon>Planctomicrobium</taxon>
    </lineage>
</organism>
<dbReference type="SUPFAM" id="SSF51735">
    <property type="entry name" value="NAD(P)-binding Rossmann-fold domains"/>
    <property type="match status" value="1"/>
</dbReference>
<evidence type="ECO:0000313" key="6">
    <source>
        <dbReference type="EMBL" id="SFI99182.1"/>
    </source>
</evidence>
<dbReference type="Pfam" id="PF03721">
    <property type="entry name" value="UDPG_MGDP_dh_N"/>
    <property type="match status" value="1"/>
</dbReference>
<evidence type="ECO:0000256" key="2">
    <source>
        <dbReference type="ARBA" id="ARBA00023002"/>
    </source>
</evidence>
<dbReference type="Gene3D" id="3.40.50.720">
    <property type="entry name" value="NAD(P)-binding Rossmann-like Domain"/>
    <property type="match status" value="2"/>
</dbReference>
<evidence type="ECO:0000256" key="1">
    <source>
        <dbReference type="ARBA" id="ARBA00006601"/>
    </source>
</evidence>
<feature type="domain" description="UDP-glucose/GDP-mannose dehydrogenase C-terminal" evidence="5">
    <location>
        <begin position="313"/>
        <end position="397"/>
    </location>
</feature>
<proteinExistence type="inferred from homology"/>
<keyword evidence="3" id="KW-0520">NAD</keyword>
<dbReference type="EMBL" id="FOQD01000014">
    <property type="protein sequence ID" value="SFI99182.1"/>
    <property type="molecule type" value="Genomic_DNA"/>
</dbReference>
<evidence type="ECO:0000313" key="7">
    <source>
        <dbReference type="Proteomes" id="UP000199518"/>
    </source>
</evidence>
<sequence length="405" mass="45017">MSNETFPPISRVAVVGGAGHVGLPLALLIAQQGFDVTIVDINEETLALIRSGKMPFHERDADELLPQVLATGRLHLTSQNEALRDQDLVIVTIGTPVDEYLDPDVRTFDRVIHTTLSHMRDGQLLMIRSTVFPGVTDRLGRQVSDHSLKVDVAYCPERIAQGFALQELVKLPQIVSGTTPRAAHRAAEFFERLRAEIIELPPIEAELAKLFSNSYRYINFAIANQFYMLAERYGADFERVRDAVTRKYPRMQGFSGAGFAAGPCLLKDTMQLAAFNHNVLTLGQNAMMINEGLPRFLVDQLKTKHDLVPLTVGVLGMAFKANCDDPRSSLSYKLRKVLTMECRKVLCTDPYIQNPEFVSLEECLAQSDILIVGACHDEYRNIQTNKPIVDVFGFLPKAASRGSAT</sequence>
<dbReference type="AlphaFoldDB" id="A0A1I3MQG6"/>
<dbReference type="InterPro" id="IPR008927">
    <property type="entry name" value="6-PGluconate_DH-like_C_sf"/>
</dbReference>
<dbReference type="InterPro" id="IPR014027">
    <property type="entry name" value="UDP-Glc/GDP-Man_DH_C"/>
</dbReference>
<dbReference type="PANTHER" id="PTHR43491">
    <property type="entry name" value="UDP-N-ACETYL-D-MANNOSAMINE DEHYDROGENASE"/>
    <property type="match status" value="1"/>
</dbReference>
<dbReference type="Pfam" id="PF00984">
    <property type="entry name" value="UDPG_MGDP_dh"/>
    <property type="match status" value="1"/>
</dbReference>
<dbReference type="InterPro" id="IPR001732">
    <property type="entry name" value="UDP-Glc/GDP-Man_DH_N"/>
</dbReference>
<evidence type="ECO:0000256" key="4">
    <source>
        <dbReference type="PIRNR" id="PIRNR000124"/>
    </source>
</evidence>
<dbReference type="GO" id="GO:0016628">
    <property type="term" value="F:oxidoreductase activity, acting on the CH-CH group of donors, NAD or NADP as acceptor"/>
    <property type="evidence" value="ECO:0007669"/>
    <property type="project" value="InterPro"/>
</dbReference>
<reference evidence="7" key="1">
    <citation type="submission" date="2016-10" db="EMBL/GenBank/DDBJ databases">
        <authorList>
            <person name="Varghese N."/>
            <person name="Submissions S."/>
        </authorList>
    </citation>
    <scope>NUCLEOTIDE SEQUENCE [LARGE SCALE GENOMIC DNA]</scope>
    <source>
        <strain evidence="7">DSM 26348</strain>
    </source>
</reference>
<dbReference type="NCBIfam" id="TIGR03026">
    <property type="entry name" value="NDP-sugDHase"/>
    <property type="match status" value="1"/>
</dbReference>
<dbReference type="STRING" id="1576369.SAMN05421753_11476"/>
<evidence type="ECO:0000259" key="5">
    <source>
        <dbReference type="SMART" id="SM00984"/>
    </source>
</evidence>
<comment type="similarity">
    <text evidence="1 4">Belongs to the UDP-glucose/GDP-mannose dehydrogenase family.</text>
</comment>
<dbReference type="SUPFAM" id="SSF48179">
    <property type="entry name" value="6-phosphogluconate dehydrogenase C-terminal domain-like"/>
    <property type="match status" value="1"/>
</dbReference>
<name>A0A1I3MQG6_9PLAN</name>
<dbReference type="InterPro" id="IPR017476">
    <property type="entry name" value="UDP-Glc/GDP-Man"/>
</dbReference>
<dbReference type="SUPFAM" id="SSF52413">
    <property type="entry name" value="UDP-glucose/GDP-mannose dehydrogenase C-terminal domain"/>
    <property type="match status" value="1"/>
</dbReference>
<evidence type="ECO:0000256" key="3">
    <source>
        <dbReference type="ARBA" id="ARBA00023027"/>
    </source>
</evidence>
<dbReference type="RefSeq" id="WP_092052940.1">
    <property type="nucleotide sequence ID" value="NZ_FOQD01000014.1"/>
</dbReference>
<dbReference type="SMART" id="SM00984">
    <property type="entry name" value="UDPG_MGDP_dh_C"/>
    <property type="match status" value="1"/>
</dbReference>
<dbReference type="PIRSF" id="PIRSF500136">
    <property type="entry name" value="UDP_ManNAc_DH"/>
    <property type="match status" value="1"/>
</dbReference>
<dbReference type="Proteomes" id="UP000199518">
    <property type="component" value="Unassembled WGS sequence"/>
</dbReference>
<protein>
    <submittedName>
        <fullName evidence="6">UDP-N-acetyl-D-mannosaminuronic acid dehydrogenase</fullName>
    </submittedName>
</protein>
<dbReference type="PIRSF" id="PIRSF000124">
    <property type="entry name" value="UDPglc_GDPman_dh"/>
    <property type="match status" value="1"/>
</dbReference>
<keyword evidence="7" id="KW-1185">Reference proteome</keyword>
<dbReference type="InterPro" id="IPR036291">
    <property type="entry name" value="NAD(P)-bd_dom_sf"/>
</dbReference>
<dbReference type="GO" id="GO:0016616">
    <property type="term" value="F:oxidoreductase activity, acting on the CH-OH group of donors, NAD or NADP as acceptor"/>
    <property type="evidence" value="ECO:0007669"/>
    <property type="project" value="InterPro"/>
</dbReference>